<keyword evidence="3" id="KW-1185">Reference proteome</keyword>
<dbReference type="Pfam" id="PF00903">
    <property type="entry name" value="Glyoxalase"/>
    <property type="match status" value="1"/>
</dbReference>
<name>A0A5B7ZPG3_9GAMM</name>
<gene>
    <name evidence="2" type="ORF">FHQ07_07220</name>
</gene>
<dbReference type="InterPro" id="IPR029068">
    <property type="entry name" value="Glyas_Bleomycin-R_OHBP_Dase"/>
</dbReference>
<protein>
    <submittedName>
        <fullName evidence="2">Glyoxalase</fullName>
    </submittedName>
</protein>
<accession>A0A5B7ZPG3</accession>
<proteinExistence type="predicted"/>
<dbReference type="EMBL" id="CP040871">
    <property type="protein sequence ID" value="QDA57121.1"/>
    <property type="molecule type" value="Genomic_DNA"/>
</dbReference>
<dbReference type="OrthoDB" id="674527at2"/>
<feature type="domain" description="VOC" evidence="1">
    <location>
        <begin position="9"/>
        <end position="123"/>
    </location>
</feature>
<dbReference type="SUPFAM" id="SSF54593">
    <property type="entry name" value="Glyoxalase/Bleomycin resistance protein/Dihydroxybiphenyl dioxygenase"/>
    <property type="match status" value="1"/>
</dbReference>
<dbReference type="Gene3D" id="3.10.180.10">
    <property type="entry name" value="2,3-Dihydroxybiphenyl 1,2-Dioxygenase, domain 1"/>
    <property type="match status" value="1"/>
</dbReference>
<dbReference type="InterPro" id="IPR037523">
    <property type="entry name" value="VOC_core"/>
</dbReference>
<dbReference type="PROSITE" id="PS51819">
    <property type="entry name" value="VOC"/>
    <property type="match status" value="1"/>
</dbReference>
<evidence type="ECO:0000313" key="2">
    <source>
        <dbReference type="EMBL" id="QDA57121.1"/>
    </source>
</evidence>
<dbReference type="Proteomes" id="UP000308149">
    <property type="component" value="Chromosome"/>
</dbReference>
<dbReference type="InterPro" id="IPR004360">
    <property type="entry name" value="Glyas_Fos-R_dOase_dom"/>
</dbReference>
<evidence type="ECO:0000259" key="1">
    <source>
        <dbReference type="PROSITE" id="PS51819"/>
    </source>
</evidence>
<dbReference type="KEGG" id="thes:FHQ07_07220"/>
<sequence length="131" mass="15166">MERAMNLQTIEIKAFVPARDMDLSLRFYRDFGFEVAWSSDDLAYLHAGDCSFLLQKFYVAQHAGNFMMHMLVADVEAWWAHAQAQRLAERYGVRALPPEDRPWRIRDFVLVDPSGVLWRVGQNIGEPGRHA</sequence>
<dbReference type="AlphaFoldDB" id="A0A5B7ZPG3"/>
<evidence type="ECO:0000313" key="3">
    <source>
        <dbReference type="Proteomes" id="UP000308149"/>
    </source>
</evidence>
<reference evidence="2 3" key="1">
    <citation type="submission" date="2019-06" db="EMBL/GenBank/DDBJ databases">
        <title>Thermomonas aquatica sp. nov., isolated from an industrial wastewater treatment plant.</title>
        <authorList>
            <person name="Jeon J.H."/>
            <person name="Park D.-S."/>
        </authorList>
    </citation>
    <scope>NUCLEOTIDE SEQUENCE [LARGE SCALE GENOMIC DNA]</scope>
    <source>
        <strain evidence="2 3">SY21</strain>
    </source>
</reference>
<organism evidence="2 3">
    <name type="scientific">Thermomonas aquatica</name>
    <dbReference type="NCBI Taxonomy" id="2202149"/>
    <lineage>
        <taxon>Bacteria</taxon>
        <taxon>Pseudomonadati</taxon>
        <taxon>Pseudomonadota</taxon>
        <taxon>Gammaproteobacteria</taxon>
        <taxon>Lysobacterales</taxon>
        <taxon>Lysobacteraceae</taxon>
        <taxon>Thermomonas</taxon>
    </lineage>
</organism>
<dbReference type="CDD" id="cd08356">
    <property type="entry name" value="VOC_CChe_VCA0619_like"/>
    <property type="match status" value="1"/>
</dbReference>